<dbReference type="Proteomes" id="UP000254575">
    <property type="component" value="Unassembled WGS sequence"/>
</dbReference>
<dbReference type="Pfam" id="PF18074">
    <property type="entry name" value="PriA_C"/>
    <property type="match status" value="1"/>
</dbReference>
<dbReference type="GO" id="GO:0043138">
    <property type="term" value="F:3'-5' DNA helicase activity"/>
    <property type="evidence" value="ECO:0007669"/>
    <property type="project" value="UniProtKB-EC"/>
</dbReference>
<reference evidence="14 15" key="1">
    <citation type="submission" date="2018-06" db="EMBL/GenBank/DDBJ databases">
        <authorList>
            <consortium name="Pathogen Informatics"/>
            <person name="Doyle S."/>
        </authorList>
    </citation>
    <scope>NUCLEOTIDE SEQUENCE [LARGE SCALE GENOMIC DNA]</scope>
    <source>
        <strain evidence="14 15">NCTC10717</strain>
    </source>
</reference>
<feature type="binding site" evidence="12">
    <location>
        <position position="433"/>
    </location>
    <ligand>
        <name>Zn(2+)</name>
        <dbReference type="ChEBI" id="CHEBI:29105"/>
        <label>1</label>
    </ligand>
</feature>
<dbReference type="Pfam" id="PF00270">
    <property type="entry name" value="DEAD"/>
    <property type="match status" value="1"/>
</dbReference>
<dbReference type="PANTHER" id="PTHR30580:SF0">
    <property type="entry name" value="PRIMOSOMAL PROTEIN N"/>
    <property type="match status" value="1"/>
</dbReference>
<accession>A0A380N1N8</accession>
<comment type="similarity">
    <text evidence="12">Belongs to the helicase family. PriA subfamily.</text>
</comment>
<dbReference type="GO" id="GO:0006310">
    <property type="term" value="P:DNA recombination"/>
    <property type="evidence" value="ECO:0007669"/>
    <property type="project" value="InterPro"/>
</dbReference>
<dbReference type="Gene3D" id="3.40.1440.60">
    <property type="entry name" value="PriA, 3(prime) DNA-binding domain"/>
    <property type="match status" value="1"/>
</dbReference>
<feature type="domain" description="Helicase ATP-binding" evidence="13">
    <location>
        <begin position="208"/>
        <end position="374"/>
    </location>
</feature>
<keyword evidence="4 12" id="KW-0547">Nucleotide-binding</keyword>
<keyword evidence="2 12" id="KW-0235">DNA replication</keyword>
<keyword evidence="1 12" id="KW-0639">Primosome</keyword>
<keyword evidence="3 12" id="KW-0479">Metal-binding</keyword>
<gene>
    <name evidence="12 14" type="primary">priA</name>
    <name evidence="14" type="ORF">NCTC10717_01957</name>
</gene>
<feature type="binding site" evidence="12">
    <location>
        <position position="445"/>
    </location>
    <ligand>
        <name>Zn(2+)</name>
        <dbReference type="ChEBI" id="CHEBI:29105"/>
        <label>2</label>
    </ligand>
</feature>
<evidence type="ECO:0000256" key="3">
    <source>
        <dbReference type="ARBA" id="ARBA00022723"/>
    </source>
</evidence>
<evidence type="ECO:0000256" key="9">
    <source>
        <dbReference type="ARBA" id="ARBA00023125"/>
    </source>
</evidence>
<dbReference type="RefSeq" id="WP_115219071.1">
    <property type="nucleotide sequence ID" value="NZ_UHIA01000004.1"/>
</dbReference>
<evidence type="ECO:0000313" key="15">
    <source>
        <dbReference type="Proteomes" id="UP000254575"/>
    </source>
</evidence>
<dbReference type="InterPro" id="IPR014001">
    <property type="entry name" value="Helicase_ATP-bd"/>
</dbReference>
<dbReference type="SMART" id="SM00490">
    <property type="entry name" value="HELICc"/>
    <property type="match status" value="1"/>
</dbReference>
<comment type="function">
    <text evidence="12">Initiates the restart of stalled replication forks, which reloads the replicative helicase on sites other than the origin of replication. Recognizes and binds to abandoned replication forks and remodels them to uncover a helicase loading site. Promotes assembly of the primosome at these replication forks.</text>
</comment>
<dbReference type="InterPro" id="IPR041222">
    <property type="entry name" value="PriA_3primeBD"/>
</dbReference>
<dbReference type="PROSITE" id="PS51192">
    <property type="entry name" value="HELICASE_ATP_BIND_1"/>
    <property type="match status" value="1"/>
</dbReference>
<proteinExistence type="inferred from homology"/>
<evidence type="ECO:0000256" key="7">
    <source>
        <dbReference type="ARBA" id="ARBA00022833"/>
    </source>
</evidence>
<evidence type="ECO:0000259" key="13">
    <source>
        <dbReference type="PROSITE" id="PS51192"/>
    </source>
</evidence>
<dbReference type="SUPFAM" id="SSF52540">
    <property type="entry name" value="P-loop containing nucleoside triphosphate hydrolases"/>
    <property type="match status" value="1"/>
</dbReference>
<dbReference type="InterPro" id="IPR042115">
    <property type="entry name" value="PriA_3primeBD_sf"/>
</dbReference>
<evidence type="ECO:0000256" key="5">
    <source>
        <dbReference type="ARBA" id="ARBA00022801"/>
    </source>
</evidence>
<sequence>MSKPIESGALFCISVAVPRPLFSAFSYLHHRPLTAGQRVRVPFGRKEEIGIVLASAPYVEEEGALKSIAAVLDEAPVLDTELLGFLQQAARYYQHPLGEVIASTLPNALLHGAENRRRLARFYRLTAAGVAALDGKLGSKQREVLTALQSGRQSEQALRGQFGLSPAWLRDMVERGLLTQEEQFQYEAAAPIPAPDLSTEQAAALAYLSKRSGFVVDVLDGVTGSGKTEVYIRRIEQLLSGGGQVLVLAPEIALVEMLYRHLRPRLSCALAKHHSAMTDAARLTVWQDVRAGDVQVLIGTRSALFGAFADLRGIVIDECHDQAYKQQEGFHYHARDMAVLRAKALNIPVLMGSATPPLEVWAQVERGIWGDIRLQSRVLAQAQARITIDDMNTPEQVDGLSFRLISEIHRQLRDGHQVMLFLNRRGYAPLLRCEDCGEALQCSACDCAMTAHLSSRNLQCHHCGRSRDIPTHCPACGSKELKLLGYGTQRLEQSLRRQFPQARILRIDSDAYRSAAQFQQAIAQVQAGEADIILGTQWLSKGHHFPALQLVAVVDADAAFYSSDFRAEEHLAQTLMQVGGRAGRESTGHIWIQTRQAAQPVFRLFQQPYRDTLQRLAAARKQAHLPPYSAQVLLTARHRDGARAAQALQFTCEGAQAAGIGQDWQWLGPAPALMLRKDGLQRYQVLIQSDNRAALQQQLPALNQWLLAQGKAFAVRVAIDVDPLWID</sequence>
<dbReference type="GO" id="GO:0003677">
    <property type="term" value="F:DNA binding"/>
    <property type="evidence" value="ECO:0007669"/>
    <property type="project" value="UniProtKB-UniRule"/>
</dbReference>
<keyword evidence="15" id="KW-1185">Reference proteome</keyword>
<dbReference type="InterPro" id="IPR005259">
    <property type="entry name" value="PriA"/>
</dbReference>
<evidence type="ECO:0000256" key="6">
    <source>
        <dbReference type="ARBA" id="ARBA00022806"/>
    </source>
</evidence>
<dbReference type="EMBL" id="UHIA01000004">
    <property type="protein sequence ID" value="SUO98216.1"/>
    <property type="molecule type" value="Genomic_DNA"/>
</dbReference>
<dbReference type="GO" id="GO:0008270">
    <property type="term" value="F:zinc ion binding"/>
    <property type="evidence" value="ECO:0007669"/>
    <property type="project" value="UniProtKB-UniRule"/>
</dbReference>
<dbReference type="InterPro" id="IPR011545">
    <property type="entry name" value="DEAD/DEAH_box_helicase_dom"/>
</dbReference>
<comment type="catalytic activity">
    <reaction evidence="11 12">
        <text>ATP + H2O = ADP + phosphate + H(+)</text>
        <dbReference type="Rhea" id="RHEA:13065"/>
        <dbReference type="ChEBI" id="CHEBI:15377"/>
        <dbReference type="ChEBI" id="CHEBI:15378"/>
        <dbReference type="ChEBI" id="CHEBI:30616"/>
        <dbReference type="ChEBI" id="CHEBI:43474"/>
        <dbReference type="ChEBI" id="CHEBI:456216"/>
        <dbReference type="EC" id="5.6.2.4"/>
    </reaction>
</comment>
<keyword evidence="9 12" id="KW-0238">DNA-binding</keyword>
<dbReference type="GO" id="GO:1990077">
    <property type="term" value="C:primosome complex"/>
    <property type="evidence" value="ECO:0007669"/>
    <property type="project" value="UniProtKB-UniRule"/>
</dbReference>
<keyword evidence="8 12" id="KW-0067">ATP-binding</keyword>
<dbReference type="FunFam" id="3.40.50.300:FF:000489">
    <property type="entry name" value="Primosome assembly protein PriA"/>
    <property type="match status" value="1"/>
</dbReference>
<dbReference type="OrthoDB" id="9759544at2"/>
<evidence type="ECO:0000256" key="12">
    <source>
        <dbReference type="HAMAP-Rule" id="MF_00983"/>
    </source>
</evidence>
<dbReference type="SMART" id="SM00487">
    <property type="entry name" value="DEXDc"/>
    <property type="match status" value="1"/>
</dbReference>
<feature type="binding site" evidence="12">
    <location>
        <position position="460"/>
    </location>
    <ligand>
        <name>Zn(2+)</name>
        <dbReference type="ChEBI" id="CHEBI:29105"/>
        <label>2</label>
    </ligand>
</feature>
<comment type="cofactor">
    <cofactor evidence="12">
        <name>Zn(2+)</name>
        <dbReference type="ChEBI" id="CHEBI:29105"/>
    </cofactor>
    <text evidence="12">Binds 2 zinc ions per subunit.</text>
</comment>
<evidence type="ECO:0000256" key="8">
    <source>
        <dbReference type="ARBA" id="ARBA00022840"/>
    </source>
</evidence>
<keyword evidence="10 12" id="KW-0413">Isomerase</keyword>
<dbReference type="GO" id="GO:0006302">
    <property type="term" value="P:double-strand break repair"/>
    <property type="evidence" value="ECO:0007669"/>
    <property type="project" value="InterPro"/>
</dbReference>
<dbReference type="InterPro" id="IPR027417">
    <property type="entry name" value="P-loop_NTPase"/>
</dbReference>
<dbReference type="Pfam" id="PF00271">
    <property type="entry name" value="Helicase_C"/>
    <property type="match status" value="1"/>
</dbReference>
<comment type="catalytic activity">
    <reaction evidence="12">
        <text>Couples ATP hydrolysis with the unwinding of duplex DNA by translocating in the 3'-5' direction.</text>
        <dbReference type="EC" id="5.6.2.4"/>
    </reaction>
</comment>
<evidence type="ECO:0000256" key="10">
    <source>
        <dbReference type="ARBA" id="ARBA00023235"/>
    </source>
</evidence>
<evidence type="ECO:0000256" key="4">
    <source>
        <dbReference type="ARBA" id="ARBA00022741"/>
    </source>
</evidence>
<organism evidence="14 15">
    <name type="scientific">Suttonella indologenes</name>
    <dbReference type="NCBI Taxonomy" id="13276"/>
    <lineage>
        <taxon>Bacteria</taxon>
        <taxon>Pseudomonadati</taxon>
        <taxon>Pseudomonadota</taxon>
        <taxon>Gammaproteobacteria</taxon>
        <taxon>Cardiobacteriales</taxon>
        <taxon>Cardiobacteriaceae</taxon>
        <taxon>Suttonella</taxon>
    </lineage>
</organism>
<dbReference type="AlphaFoldDB" id="A0A380N1N8"/>
<keyword evidence="7 12" id="KW-0862">Zinc</keyword>
<protein>
    <recommendedName>
        <fullName evidence="12">Replication restart protein PriA</fullName>
    </recommendedName>
    <alternativeName>
        <fullName evidence="12">ATP-dependent DNA helicase PriA</fullName>
        <ecNumber evidence="12">5.6.2.4</ecNumber>
    </alternativeName>
    <alternativeName>
        <fullName evidence="12">DNA 3'-5' helicase PriA</fullName>
    </alternativeName>
</protein>
<dbReference type="Pfam" id="PF17764">
    <property type="entry name" value="PriA_3primeBD"/>
    <property type="match status" value="1"/>
</dbReference>
<comment type="subunit">
    <text evidence="12">Component of the replication restart primosome.</text>
</comment>
<dbReference type="NCBIfam" id="TIGR00595">
    <property type="entry name" value="priA"/>
    <property type="match status" value="1"/>
</dbReference>
<dbReference type="GO" id="GO:0006269">
    <property type="term" value="P:DNA replication, synthesis of primer"/>
    <property type="evidence" value="ECO:0007669"/>
    <property type="project" value="UniProtKB-KW"/>
</dbReference>
<dbReference type="HAMAP" id="MF_00983">
    <property type="entry name" value="PriA"/>
    <property type="match status" value="1"/>
</dbReference>
<feature type="binding site" evidence="12">
    <location>
        <position position="473"/>
    </location>
    <ligand>
        <name>Zn(2+)</name>
        <dbReference type="ChEBI" id="CHEBI:29105"/>
        <label>1</label>
    </ligand>
</feature>
<dbReference type="PANTHER" id="PTHR30580">
    <property type="entry name" value="PRIMOSOMAL PROTEIN N"/>
    <property type="match status" value="1"/>
</dbReference>
<keyword evidence="5 12" id="KW-0378">Hydrolase</keyword>
<feature type="binding site" evidence="12">
    <location>
        <position position="442"/>
    </location>
    <ligand>
        <name>Zn(2+)</name>
        <dbReference type="ChEBI" id="CHEBI:29105"/>
        <label>2</label>
    </ligand>
</feature>
<feature type="binding site" evidence="12">
    <location>
        <position position="436"/>
    </location>
    <ligand>
        <name>Zn(2+)</name>
        <dbReference type="ChEBI" id="CHEBI:29105"/>
        <label>1</label>
    </ligand>
</feature>
<keyword evidence="6 12" id="KW-0347">Helicase</keyword>
<evidence type="ECO:0000256" key="2">
    <source>
        <dbReference type="ARBA" id="ARBA00022705"/>
    </source>
</evidence>
<dbReference type="GO" id="GO:0005524">
    <property type="term" value="F:ATP binding"/>
    <property type="evidence" value="ECO:0007669"/>
    <property type="project" value="UniProtKB-UniRule"/>
</dbReference>
<dbReference type="InterPro" id="IPR001650">
    <property type="entry name" value="Helicase_C-like"/>
</dbReference>
<dbReference type="Gene3D" id="3.40.50.300">
    <property type="entry name" value="P-loop containing nucleotide triphosphate hydrolases"/>
    <property type="match status" value="2"/>
</dbReference>
<dbReference type="GO" id="GO:0016887">
    <property type="term" value="F:ATP hydrolysis activity"/>
    <property type="evidence" value="ECO:0007669"/>
    <property type="project" value="RHEA"/>
</dbReference>
<evidence type="ECO:0000256" key="1">
    <source>
        <dbReference type="ARBA" id="ARBA00022515"/>
    </source>
</evidence>
<dbReference type="EC" id="5.6.2.4" evidence="12"/>
<dbReference type="GO" id="GO:0006270">
    <property type="term" value="P:DNA replication initiation"/>
    <property type="evidence" value="ECO:0007669"/>
    <property type="project" value="TreeGrafter"/>
</dbReference>
<feature type="binding site" evidence="12">
    <location>
        <position position="463"/>
    </location>
    <ligand>
        <name>Zn(2+)</name>
        <dbReference type="ChEBI" id="CHEBI:29105"/>
        <label>2</label>
    </ligand>
</feature>
<name>A0A380N1N8_9GAMM</name>
<evidence type="ECO:0000256" key="11">
    <source>
        <dbReference type="ARBA" id="ARBA00048988"/>
    </source>
</evidence>
<evidence type="ECO:0000313" key="14">
    <source>
        <dbReference type="EMBL" id="SUO98216.1"/>
    </source>
</evidence>
<feature type="binding site" evidence="12">
    <location>
        <position position="476"/>
    </location>
    <ligand>
        <name>Zn(2+)</name>
        <dbReference type="ChEBI" id="CHEBI:29105"/>
        <label>1</label>
    </ligand>
</feature>
<dbReference type="InterPro" id="IPR041236">
    <property type="entry name" value="PriA_C"/>
</dbReference>